<keyword evidence="3" id="KW-0694">RNA-binding</keyword>
<keyword evidence="2" id="KW-0378">Hydrolase</keyword>
<evidence type="ECO:0000256" key="2">
    <source>
        <dbReference type="ARBA" id="ARBA00022801"/>
    </source>
</evidence>
<protein>
    <recommendedName>
        <fullName evidence="5">Peptidyl-tRNA hydrolase</fullName>
    </recommendedName>
</protein>
<dbReference type="PANTHER" id="PTHR17224">
    <property type="entry name" value="PEPTIDYL-TRNA HYDROLASE"/>
    <property type="match status" value="1"/>
</dbReference>
<evidence type="ECO:0000313" key="4">
    <source>
        <dbReference type="EMBL" id="GAI63091.1"/>
    </source>
</evidence>
<dbReference type="CDD" id="cd00462">
    <property type="entry name" value="PTH"/>
    <property type="match status" value="1"/>
</dbReference>
<dbReference type="Pfam" id="PF01195">
    <property type="entry name" value="Pept_tRNA_hydro"/>
    <property type="match status" value="1"/>
</dbReference>
<evidence type="ECO:0000256" key="1">
    <source>
        <dbReference type="ARBA" id="ARBA00022555"/>
    </source>
</evidence>
<gene>
    <name evidence="4" type="ORF">S12H4_05279</name>
</gene>
<dbReference type="Gene3D" id="3.40.50.1470">
    <property type="entry name" value="Peptidyl-tRNA hydrolase"/>
    <property type="match status" value="1"/>
</dbReference>
<dbReference type="PANTHER" id="PTHR17224:SF1">
    <property type="entry name" value="PEPTIDYL-TRNA HYDROLASE"/>
    <property type="match status" value="1"/>
</dbReference>
<accession>X1R7V6</accession>
<evidence type="ECO:0008006" key="5">
    <source>
        <dbReference type="Google" id="ProtNLM"/>
    </source>
</evidence>
<dbReference type="GO" id="GO:0004045">
    <property type="term" value="F:peptidyl-tRNA hydrolase activity"/>
    <property type="evidence" value="ECO:0007669"/>
    <property type="project" value="InterPro"/>
</dbReference>
<reference evidence="4" key="1">
    <citation type="journal article" date="2014" name="Front. Microbiol.">
        <title>High frequency of phylogenetically diverse reductive dehalogenase-homologous genes in deep subseafloor sedimentary metagenomes.</title>
        <authorList>
            <person name="Kawai M."/>
            <person name="Futagami T."/>
            <person name="Toyoda A."/>
            <person name="Takaki Y."/>
            <person name="Nishi S."/>
            <person name="Hori S."/>
            <person name="Arai W."/>
            <person name="Tsubouchi T."/>
            <person name="Morono Y."/>
            <person name="Uchiyama I."/>
            <person name="Ito T."/>
            <person name="Fujiyama A."/>
            <person name="Inagaki F."/>
            <person name="Takami H."/>
        </authorList>
    </citation>
    <scope>NUCLEOTIDE SEQUENCE</scope>
    <source>
        <strain evidence="4">Expedition CK06-06</strain>
    </source>
</reference>
<comment type="caution">
    <text evidence="4">The sequence shown here is derived from an EMBL/GenBank/DDBJ whole genome shotgun (WGS) entry which is preliminary data.</text>
</comment>
<dbReference type="GO" id="GO:0000049">
    <property type="term" value="F:tRNA binding"/>
    <property type="evidence" value="ECO:0007669"/>
    <property type="project" value="UniProtKB-KW"/>
</dbReference>
<proteinExistence type="predicted"/>
<dbReference type="EMBL" id="BARW01001725">
    <property type="protein sequence ID" value="GAI63091.1"/>
    <property type="molecule type" value="Genomic_DNA"/>
</dbReference>
<dbReference type="SUPFAM" id="SSF53178">
    <property type="entry name" value="Peptidyl-tRNA hydrolase-like"/>
    <property type="match status" value="1"/>
</dbReference>
<name>X1R7V6_9ZZZZ</name>
<dbReference type="InterPro" id="IPR001328">
    <property type="entry name" value="Pept_tRNA_hydro"/>
</dbReference>
<dbReference type="InterPro" id="IPR036416">
    <property type="entry name" value="Pept_tRNA_hydro_sf"/>
</dbReference>
<dbReference type="NCBIfam" id="TIGR00447">
    <property type="entry name" value="pth"/>
    <property type="match status" value="1"/>
</dbReference>
<evidence type="ECO:0000256" key="3">
    <source>
        <dbReference type="ARBA" id="ARBA00022884"/>
    </source>
</evidence>
<dbReference type="AlphaFoldDB" id="X1R7V6"/>
<sequence>MGFLVLDALAKEQNIEISKKRFSSCFGKGNISRETVLMAKPLTFMNLSGITVKELLGFFKIDLENLIVIHDDLDLPLGSIRIKAGGGHGGHKGLISIIDHLSGPEFIRIRLGIGKPSSKEMVERYVLEHLVFLSCKKVKGER</sequence>
<organism evidence="4">
    <name type="scientific">marine sediment metagenome</name>
    <dbReference type="NCBI Taxonomy" id="412755"/>
    <lineage>
        <taxon>unclassified sequences</taxon>
        <taxon>metagenomes</taxon>
        <taxon>ecological metagenomes</taxon>
    </lineage>
</organism>
<keyword evidence="1" id="KW-0820">tRNA-binding</keyword>